<dbReference type="Proteomes" id="UP000193244">
    <property type="component" value="Unassembled WGS sequence"/>
</dbReference>
<proteinExistence type="predicted"/>
<dbReference type="EMBL" id="FXAY01000001">
    <property type="protein sequence ID" value="SMG11654.1"/>
    <property type="molecule type" value="Genomic_DNA"/>
</dbReference>
<organism evidence="2 3">
    <name type="scientific">Agreia pratensis</name>
    <dbReference type="NCBI Taxonomy" id="150121"/>
    <lineage>
        <taxon>Bacteria</taxon>
        <taxon>Bacillati</taxon>
        <taxon>Actinomycetota</taxon>
        <taxon>Actinomycetes</taxon>
        <taxon>Micrococcales</taxon>
        <taxon>Microbacteriaceae</taxon>
        <taxon>Agreia</taxon>
    </lineage>
</organism>
<dbReference type="RefSeq" id="WP_085482296.1">
    <property type="nucleotide sequence ID" value="NZ_FXAY01000001.1"/>
</dbReference>
<gene>
    <name evidence="2" type="ORF">SAMN06296010_0315</name>
</gene>
<keyword evidence="3" id="KW-1185">Reference proteome</keyword>
<name>A0A1X7IAZ5_9MICO</name>
<evidence type="ECO:0000313" key="3">
    <source>
        <dbReference type="Proteomes" id="UP000193244"/>
    </source>
</evidence>
<evidence type="ECO:0000256" key="1">
    <source>
        <dbReference type="SAM" id="MobiDB-lite"/>
    </source>
</evidence>
<dbReference type="OrthoDB" id="4617508at2"/>
<reference evidence="3" key="1">
    <citation type="submission" date="2017-04" db="EMBL/GenBank/DDBJ databases">
        <authorList>
            <person name="Varghese N."/>
            <person name="Submissions S."/>
        </authorList>
    </citation>
    <scope>NUCLEOTIDE SEQUENCE [LARGE SCALE GENOMIC DNA]</scope>
    <source>
        <strain evidence="3">VKM Ac-2510</strain>
    </source>
</reference>
<feature type="region of interest" description="Disordered" evidence="1">
    <location>
        <begin position="194"/>
        <end position="216"/>
    </location>
</feature>
<evidence type="ECO:0000313" key="2">
    <source>
        <dbReference type="EMBL" id="SMG11654.1"/>
    </source>
</evidence>
<accession>A0A1X7IAZ5</accession>
<dbReference type="AlphaFoldDB" id="A0A1X7IAZ5"/>
<dbReference type="STRING" id="150121.SAMN06296010_0315"/>
<sequence length="238" mass="25221">MIRRAGHAVNDTLGPAAVPEIASFEGFDTRLARDNVVSWGGDPELFDRFFATAIDLDRSESTTEQPLPHTVLTLASLAAWRSGVLDLRQDALGRLTEALDSGSVADSVLASALGLQASELSDFVRCQAESPFGWPARGTGEVVVARVGGFRGLGGPWTAPPASAEQLSSDGDFLITLADGELWRLEADIFGTRLSRAEPGTGPETERPSEPPASGAWPTRLAVFDTSYIAWLVLGQAA</sequence>
<protein>
    <submittedName>
        <fullName evidence="2">Uncharacterized protein</fullName>
    </submittedName>
</protein>